<keyword evidence="2" id="KW-1185">Reference proteome</keyword>
<organism evidence="1 2">
    <name type="scientific">Parelaphostrongylus tenuis</name>
    <name type="common">Meningeal worm</name>
    <dbReference type="NCBI Taxonomy" id="148309"/>
    <lineage>
        <taxon>Eukaryota</taxon>
        <taxon>Metazoa</taxon>
        <taxon>Ecdysozoa</taxon>
        <taxon>Nematoda</taxon>
        <taxon>Chromadorea</taxon>
        <taxon>Rhabditida</taxon>
        <taxon>Rhabditina</taxon>
        <taxon>Rhabditomorpha</taxon>
        <taxon>Strongyloidea</taxon>
        <taxon>Metastrongylidae</taxon>
        <taxon>Parelaphostrongylus</taxon>
    </lineage>
</organism>
<dbReference type="AlphaFoldDB" id="A0AAD5R408"/>
<protein>
    <submittedName>
        <fullName evidence="1">Uncharacterized protein</fullName>
    </submittedName>
</protein>
<gene>
    <name evidence="1" type="ORF">KIN20_029972</name>
</gene>
<comment type="caution">
    <text evidence="1">The sequence shown here is derived from an EMBL/GenBank/DDBJ whole genome shotgun (WGS) entry which is preliminary data.</text>
</comment>
<dbReference type="EMBL" id="JAHQIW010006277">
    <property type="protein sequence ID" value="KAJ1368714.1"/>
    <property type="molecule type" value="Genomic_DNA"/>
</dbReference>
<evidence type="ECO:0000313" key="2">
    <source>
        <dbReference type="Proteomes" id="UP001196413"/>
    </source>
</evidence>
<sequence length="69" mass="7900">MNPELKLEFGDKQGVYKKLTSSCSECNLDVFVVNNSHAGRRFGKTPSLPLRNHEPARKVREMIEIQEIL</sequence>
<evidence type="ECO:0000313" key="1">
    <source>
        <dbReference type="EMBL" id="KAJ1368714.1"/>
    </source>
</evidence>
<name>A0AAD5R408_PARTN</name>
<accession>A0AAD5R408</accession>
<reference evidence="1" key="1">
    <citation type="submission" date="2021-06" db="EMBL/GenBank/DDBJ databases">
        <title>Parelaphostrongylus tenuis whole genome reference sequence.</title>
        <authorList>
            <person name="Garwood T.J."/>
            <person name="Larsen P.A."/>
            <person name="Fountain-Jones N.M."/>
            <person name="Garbe J.R."/>
            <person name="Macchietto M.G."/>
            <person name="Kania S.A."/>
            <person name="Gerhold R.W."/>
            <person name="Richards J.E."/>
            <person name="Wolf T.M."/>
        </authorList>
    </citation>
    <scope>NUCLEOTIDE SEQUENCE</scope>
    <source>
        <strain evidence="1">MNPRO001-30</strain>
        <tissue evidence="1">Meninges</tissue>
    </source>
</reference>
<proteinExistence type="predicted"/>
<dbReference type="Proteomes" id="UP001196413">
    <property type="component" value="Unassembled WGS sequence"/>
</dbReference>